<dbReference type="GO" id="GO:0003700">
    <property type="term" value="F:DNA-binding transcription factor activity"/>
    <property type="evidence" value="ECO:0007669"/>
    <property type="project" value="InterPro"/>
</dbReference>
<dbReference type="Pfam" id="PF00072">
    <property type="entry name" value="Response_reg"/>
    <property type="match status" value="1"/>
</dbReference>
<sequence length="250" mass="28626">MQILIVEDEKLTREGIQNILEVKLPLEKHQILSAVNGAEGIEKALASKPDIIITDIKMPEMNGIEMIRFLHRSLPSSHFIIVSCYSEFHYAQTALKYKRVHDYLLKPISWKSLVEVIRNIQAELSDAEASRVFPDSIGVSISDENKEGNAIEKAKRMIHDNYGQDINLQIVAERLYLNSSYLSTIFKSATGQGFSDYLIEVRIKQSQRLLKETELYVYSIAQMVGYKSEKHFINIFKKRVGCSPNKFRNA</sequence>
<protein>
    <submittedName>
        <fullName evidence="7">Response regulator</fullName>
    </submittedName>
</protein>
<accession>A0A7Z2VMH2</accession>
<dbReference type="Gene3D" id="3.40.50.2300">
    <property type="match status" value="1"/>
</dbReference>
<dbReference type="Proteomes" id="UP000502248">
    <property type="component" value="Chromosome"/>
</dbReference>
<dbReference type="InterPro" id="IPR001789">
    <property type="entry name" value="Sig_transdc_resp-reg_receiver"/>
</dbReference>
<dbReference type="PROSITE" id="PS50110">
    <property type="entry name" value="RESPONSE_REGULATORY"/>
    <property type="match status" value="1"/>
</dbReference>
<dbReference type="InterPro" id="IPR020449">
    <property type="entry name" value="Tscrpt_reg_AraC-type_HTH"/>
</dbReference>
<dbReference type="SUPFAM" id="SSF46689">
    <property type="entry name" value="Homeodomain-like"/>
    <property type="match status" value="2"/>
</dbReference>
<keyword evidence="1" id="KW-0805">Transcription regulation</keyword>
<evidence type="ECO:0000256" key="3">
    <source>
        <dbReference type="ARBA" id="ARBA00023163"/>
    </source>
</evidence>
<dbReference type="PANTHER" id="PTHR43280">
    <property type="entry name" value="ARAC-FAMILY TRANSCRIPTIONAL REGULATOR"/>
    <property type="match status" value="1"/>
</dbReference>
<evidence type="ECO:0000313" key="7">
    <source>
        <dbReference type="EMBL" id="QJD85660.1"/>
    </source>
</evidence>
<dbReference type="SUPFAM" id="SSF52172">
    <property type="entry name" value="CheY-like"/>
    <property type="match status" value="1"/>
</dbReference>
<dbReference type="SMART" id="SM00342">
    <property type="entry name" value="HTH_ARAC"/>
    <property type="match status" value="1"/>
</dbReference>
<keyword evidence="8" id="KW-1185">Reference proteome</keyword>
<dbReference type="GO" id="GO:0043565">
    <property type="term" value="F:sequence-specific DNA binding"/>
    <property type="evidence" value="ECO:0007669"/>
    <property type="project" value="InterPro"/>
</dbReference>
<dbReference type="AlphaFoldDB" id="A0A7Z2VMH2"/>
<dbReference type="PANTHER" id="PTHR43280:SF34">
    <property type="entry name" value="ARAC-FAMILY TRANSCRIPTIONAL REGULATOR"/>
    <property type="match status" value="1"/>
</dbReference>
<evidence type="ECO:0000259" key="5">
    <source>
        <dbReference type="PROSITE" id="PS01124"/>
    </source>
</evidence>
<dbReference type="KEGG" id="cheb:HH215_22390"/>
<dbReference type="CDD" id="cd17536">
    <property type="entry name" value="REC_YesN-like"/>
    <property type="match status" value="1"/>
</dbReference>
<organism evidence="7 8">
    <name type="scientific">Cohnella herbarum</name>
    <dbReference type="NCBI Taxonomy" id="2728023"/>
    <lineage>
        <taxon>Bacteria</taxon>
        <taxon>Bacillati</taxon>
        <taxon>Bacillota</taxon>
        <taxon>Bacilli</taxon>
        <taxon>Bacillales</taxon>
        <taxon>Paenibacillaceae</taxon>
        <taxon>Cohnella</taxon>
    </lineage>
</organism>
<feature type="domain" description="Response regulatory" evidence="6">
    <location>
        <begin position="2"/>
        <end position="121"/>
    </location>
</feature>
<dbReference type="InterPro" id="IPR011006">
    <property type="entry name" value="CheY-like_superfamily"/>
</dbReference>
<feature type="modified residue" description="4-aspartylphosphate" evidence="4">
    <location>
        <position position="55"/>
    </location>
</feature>
<dbReference type="InterPro" id="IPR018062">
    <property type="entry name" value="HTH_AraC-typ_CS"/>
</dbReference>
<dbReference type="PROSITE" id="PS01124">
    <property type="entry name" value="HTH_ARAC_FAMILY_2"/>
    <property type="match status" value="1"/>
</dbReference>
<evidence type="ECO:0000256" key="2">
    <source>
        <dbReference type="ARBA" id="ARBA00023125"/>
    </source>
</evidence>
<name>A0A7Z2VMH2_9BACL</name>
<dbReference type="RefSeq" id="WP_169281920.1">
    <property type="nucleotide sequence ID" value="NZ_CP051680.1"/>
</dbReference>
<proteinExistence type="predicted"/>
<evidence type="ECO:0000256" key="4">
    <source>
        <dbReference type="PROSITE-ProRule" id="PRU00169"/>
    </source>
</evidence>
<dbReference type="PROSITE" id="PS00041">
    <property type="entry name" value="HTH_ARAC_FAMILY_1"/>
    <property type="match status" value="1"/>
</dbReference>
<keyword evidence="3" id="KW-0804">Transcription</keyword>
<feature type="domain" description="HTH araC/xylS-type" evidence="5">
    <location>
        <begin position="152"/>
        <end position="250"/>
    </location>
</feature>
<dbReference type="SMART" id="SM00448">
    <property type="entry name" value="REC"/>
    <property type="match status" value="1"/>
</dbReference>
<dbReference type="InterPro" id="IPR009057">
    <property type="entry name" value="Homeodomain-like_sf"/>
</dbReference>
<reference evidence="7 8" key="1">
    <citation type="submission" date="2020-04" db="EMBL/GenBank/DDBJ databases">
        <title>Genome sequencing of novel species.</title>
        <authorList>
            <person name="Heo J."/>
            <person name="Kim S.-J."/>
            <person name="Kim J.-S."/>
            <person name="Hong S.-B."/>
            <person name="Kwon S.-W."/>
        </authorList>
    </citation>
    <scope>NUCLEOTIDE SEQUENCE [LARGE SCALE GENOMIC DNA]</scope>
    <source>
        <strain evidence="7 8">MFER-1</strain>
    </source>
</reference>
<dbReference type="Gene3D" id="1.10.10.60">
    <property type="entry name" value="Homeodomain-like"/>
    <property type="match status" value="2"/>
</dbReference>
<gene>
    <name evidence="7" type="ORF">HH215_22390</name>
</gene>
<dbReference type="PRINTS" id="PR00032">
    <property type="entry name" value="HTHARAC"/>
</dbReference>
<evidence type="ECO:0000256" key="1">
    <source>
        <dbReference type="ARBA" id="ARBA00023015"/>
    </source>
</evidence>
<dbReference type="GO" id="GO:0000160">
    <property type="term" value="P:phosphorelay signal transduction system"/>
    <property type="evidence" value="ECO:0007669"/>
    <property type="project" value="InterPro"/>
</dbReference>
<dbReference type="Pfam" id="PF12833">
    <property type="entry name" value="HTH_18"/>
    <property type="match status" value="1"/>
</dbReference>
<keyword evidence="2" id="KW-0238">DNA-binding</keyword>
<dbReference type="InterPro" id="IPR018060">
    <property type="entry name" value="HTH_AraC"/>
</dbReference>
<dbReference type="EMBL" id="CP051680">
    <property type="protein sequence ID" value="QJD85660.1"/>
    <property type="molecule type" value="Genomic_DNA"/>
</dbReference>
<evidence type="ECO:0000313" key="8">
    <source>
        <dbReference type="Proteomes" id="UP000502248"/>
    </source>
</evidence>
<keyword evidence="4" id="KW-0597">Phosphoprotein</keyword>
<evidence type="ECO:0000259" key="6">
    <source>
        <dbReference type="PROSITE" id="PS50110"/>
    </source>
</evidence>